<accession>A0ABY6L5G2</accession>
<sequence length="195" mass="22206">MTNLPKSHKLSDSMFEKRVTLLWTFLQRVSGYLDRVSVISNWVSSPTLAFKASSATFSALPRVVDNDHISTLRLGDCGRSRSDQKAYKSSHERERRGISGSPEVFGVQKVEMTRALPKDPGTHCKEVQRRIYTRSAGSTPEGGDDTSPAQESWNTLQRGPAKYLHQKVEMTRALPKDPGTHCKEVQRRIYTRWWR</sequence>
<organism evidence="2 3">
    <name type="scientific">Cordylochernes scorpioides</name>
    <dbReference type="NCBI Taxonomy" id="51811"/>
    <lineage>
        <taxon>Eukaryota</taxon>
        <taxon>Metazoa</taxon>
        <taxon>Ecdysozoa</taxon>
        <taxon>Arthropoda</taxon>
        <taxon>Chelicerata</taxon>
        <taxon>Arachnida</taxon>
        <taxon>Pseudoscorpiones</taxon>
        <taxon>Cheliferoidea</taxon>
        <taxon>Chernetidae</taxon>
        <taxon>Cordylochernes</taxon>
    </lineage>
</organism>
<protein>
    <submittedName>
        <fullName evidence="2">Uncharacterized protein</fullName>
    </submittedName>
</protein>
<dbReference type="EMBL" id="CP092874">
    <property type="protein sequence ID" value="UYV74990.1"/>
    <property type="molecule type" value="Genomic_DNA"/>
</dbReference>
<proteinExistence type="predicted"/>
<feature type="compositionally biased region" description="Basic and acidic residues" evidence="1">
    <location>
        <begin position="116"/>
        <end position="129"/>
    </location>
</feature>
<evidence type="ECO:0000313" key="3">
    <source>
        <dbReference type="Proteomes" id="UP001235939"/>
    </source>
</evidence>
<dbReference type="Proteomes" id="UP001235939">
    <property type="component" value="Chromosome 12"/>
</dbReference>
<name>A0ABY6L5G2_9ARAC</name>
<keyword evidence="3" id="KW-1185">Reference proteome</keyword>
<evidence type="ECO:0000313" key="2">
    <source>
        <dbReference type="EMBL" id="UYV74990.1"/>
    </source>
</evidence>
<feature type="compositionally biased region" description="Basic and acidic residues" evidence="1">
    <location>
        <begin position="78"/>
        <end position="97"/>
    </location>
</feature>
<reference evidence="2 3" key="1">
    <citation type="submission" date="2022-01" db="EMBL/GenBank/DDBJ databases">
        <title>A chromosomal length assembly of Cordylochernes scorpioides.</title>
        <authorList>
            <person name="Zeh D."/>
            <person name="Zeh J."/>
        </authorList>
    </citation>
    <scope>NUCLEOTIDE SEQUENCE [LARGE SCALE GENOMIC DNA]</scope>
    <source>
        <strain evidence="2">IN4F17</strain>
        <tissue evidence="2">Whole Body</tissue>
    </source>
</reference>
<feature type="region of interest" description="Disordered" evidence="1">
    <location>
        <begin position="78"/>
        <end position="103"/>
    </location>
</feature>
<feature type="region of interest" description="Disordered" evidence="1">
    <location>
        <begin position="116"/>
        <end position="153"/>
    </location>
</feature>
<gene>
    <name evidence="2" type="ORF">LAZ67_12001991</name>
</gene>
<evidence type="ECO:0000256" key="1">
    <source>
        <dbReference type="SAM" id="MobiDB-lite"/>
    </source>
</evidence>